<evidence type="ECO:0000256" key="7">
    <source>
        <dbReference type="ARBA" id="ARBA00022741"/>
    </source>
</evidence>
<dbReference type="VEuPathDB" id="TrichDB:TVAGG3_0957710"/>
<evidence type="ECO:0000256" key="13">
    <source>
        <dbReference type="ARBA" id="ARBA00023157"/>
    </source>
</evidence>
<keyword evidence="4" id="KW-0808">Transferase</keyword>
<evidence type="ECO:0000256" key="15">
    <source>
        <dbReference type="ARBA" id="ARBA00023180"/>
    </source>
</evidence>
<keyword evidence="18" id="KW-1185">Reference proteome</keyword>
<evidence type="ECO:0000256" key="1">
    <source>
        <dbReference type="ARBA" id="ARBA00004251"/>
    </source>
</evidence>
<keyword evidence="10" id="KW-1133">Transmembrane helix</keyword>
<dbReference type="InParanoid" id="A2DCB7"/>
<dbReference type="AlphaFoldDB" id="A2DCB7"/>
<evidence type="ECO:0000256" key="4">
    <source>
        <dbReference type="ARBA" id="ARBA00022679"/>
    </source>
</evidence>
<keyword evidence="15" id="KW-0325">Glycoprotein</keyword>
<comment type="subcellular location">
    <subcellularLocation>
        <location evidence="1">Cell membrane</location>
        <topology evidence="1">Single-pass type I membrane protein</topology>
    </subcellularLocation>
</comment>
<proteinExistence type="predicted"/>
<keyword evidence="6" id="KW-0732">Signal</keyword>
<dbReference type="GO" id="GO:0005524">
    <property type="term" value="F:ATP binding"/>
    <property type="evidence" value="ECO:0007669"/>
    <property type="project" value="UniProtKB-KW"/>
</dbReference>
<keyword evidence="5" id="KW-0812">Transmembrane</keyword>
<dbReference type="InterPro" id="IPR055163">
    <property type="entry name" value="ALK/LTK-like_GRD"/>
</dbReference>
<protein>
    <recommendedName>
        <fullName evidence="2">receptor protein-tyrosine kinase</fullName>
        <ecNumber evidence="2">2.7.10.1</ecNumber>
    </recommendedName>
</protein>
<evidence type="ECO:0000313" key="17">
    <source>
        <dbReference type="EMBL" id="EAY21854.1"/>
    </source>
</evidence>
<organism evidence="17 18">
    <name type="scientific">Trichomonas vaginalis (strain ATCC PRA-98 / G3)</name>
    <dbReference type="NCBI Taxonomy" id="412133"/>
    <lineage>
        <taxon>Eukaryota</taxon>
        <taxon>Metamonada</taxon>
        <taxon>Parabasalia</taxon>
        <taxon>Trichomonadida</taxon>
        <taxon>Trichomonadidae</taxon>
        <taxon>Trichomonas</taxon>
    </lineage>
</organism>
<dbReference type="SMR" id="A2DCB7"/>
<keyword evidence="13" id="KW-1015">Disulfide bond</keyword>
<evidence type="ECO:0000256" key="3">
    <source>
        <dbReference type="ARBA" id="ARBA00022475"/>
    </source>
</evidence>
<name>A2DCB7_TRIV3</name>
<reference evidence="17" key="1">
    <citation type="submission" date="2006-10" db="EMBL/GenBank/DDBJ databases">
        <authorList>
            <person name="Amadeo P."/>
            <person name="Zhao Q."/>
            <person name="Wortman J."/>
            <person name="Fraser-Liggett C."/>
            <person name="Carlton J."/>
        </authorList>
    </citation>
    <scope>NUCLEOTIDE SEQUENCE</scope>
    <source>
        <strain evidence="17">G3</strain>
    </source>
</reference>
<dbReference type="RefSeq" id="XP_001582840.1">
    <property type="nucleotide sequence ID" value="XM_001582790.1"/>
</dbReference>
<dbReference type="GO" id="GO:0005886">
    <property type="term" value="C:plasma membrane"/>
    <property type="evidence" value="ECO:0007669"/>
    <property type="project" value="UniProtKB-SubCell"/>
</dbReference>
<dbReference type="EMBL" id="DS113187">
    <property type="protein sequence ID" value="EAY21854.1"/>
    <property type="molecule type" value="Genomic_DNA"/>
</dbReference>
<evidence type="ECO:0000259" key="16">
    <source>
        <dbReference type="Pfam" id="PF12810"/>
    </source>
</evidence>
<evidence type="ECO:0000256" key="2">
    <source>
        <dbReference type="ARBA" id="ARBA00011902"/>
    </source>
</evidence>
<evidence type="ECO:0000256" key="12">
    <source>
        <dbReference type="ARBA" id="ARBA00023137"/>
    </source>
</evidence>
<evidence type="ECO:0000256" key="11">
    <source>
        <dbReference type="ARBA" id="ARBA00023136"/>
    </source>
</evidence>
<keyword evidence="11" id="KW-0472">Membrane</keyword>
<keyword evidence="9" id="KW-0067">ATP-binding</keyword>
<dbReference type="VEuPathDB" id="TrichDB:TVAG_249140"/>
<feature type="domain" description="ALK/LTK-like glycine-rich" evidence="16">
    <location>
        <begin position="50"/>
        <end position="303"/>
    </location>
</feature>
<dbReference type="Proteomes" id="UP000001542">
    <property type="component" value="Unassembled WGS sequence"/>
</dbReference>
<evidence type="ECO:0000256" key="9">
    <source>
        <dbReference type="ARBA" id="ARBA00022840"/>
    </source>
</evidence>
<evidence type="ECO:0000256" key="10">
    <source>
        <dbReference type="ARBA" id="ARBA00022989"/>
    </source>
</evidence>
<evidence type="ECO:0000313" key="18">
    <source>
        <dbReference type="Proteomes" id="UP000001542"/>
    </source>
</evidence>
<dbReference type="KEGG" id="tva:5467412"/>
<reference evidence="17" key="2">
    <citation type="journal article" date="2007" name="Science">
        <title>Draft genome sequence of the sexually transmitted pathogen Trichomonas vaginalis.</title>
        <authorList>
            <person name="Carlton J.M."/>
            <person name="Hirt R.P."/>
            <person name="Silva J.C."/>
            <person name="Delcher A.L."/>
            <person name="Schatz M."/>
            <person name="Zhao Q."/>
            <person name="Wortman J.R."/>
            <person name="Bidwell S.L."/>
            <person name="Alsmark U.C.M."/>
            <person name="Besteiro S."/>
            <person name="Sicheritz-Ponten T."/>
            <person name="Noel C.J."/>
            <person name="Dacks J.B."/>
            <person name="Foster P.G."/>
            <person name="Simillion C."/>
            <person name="Van de Peer Y."/>
            <person name="Miranda-Saavedra D."/>
            <person name="Barton G.J."/>
            <person name="Westrop G.D."/>
            <person name="Mueller S."/>
            <person name="Dessi D."/>
            <person name="Fiori P.L."/>
            <person name="Ren Q."/>
            <person name="Paulsen I."/>
            <person name="Zhang H."/>
            <person name="Bastida-Corcuera F.D."/>
            <person name="Simoes-Barbosa A."/>
            <person name="Brown M.T."/>
            <person name="Hayes R.D."/>
            <person name="Mukherjee M."/>
            <person name="Okumura C.Y."/>
            <person name="Schneider R."/>
            <person name="Smith A.J."/>
            <person name="Vanacova S."/>
            <person name="Villalvazo M."/>
            <person name="Haas B.J."/>
            <person name="Pertea M."/>
            <person name="Feldblyum T.V."/>
            <person name="Utterback T.R."/>
            <person name="Shu C.L."/>
            <person name="Osoegawa K."/>
            <person name="de Jong P.J."/>
            <person name="Hrdy I."/>
            <person name="Horvathova L."/>
            <person name="Zubacova Z."/>
            <person name="Dolezal P."/>
            <person name="Malik S.B."/>
            <person name="Logsdon J.M. Jr."/>
            <person name="Henze K."/>
            <person name="Gupta A."/>
            <person name="Wang C.C."/>
            <person name="Dunne R.L."/>
            <person name="Upcroft J.A."/>
            <person name="Upcroft P."/>
            <person name="White O."/>
            <person name="Salzberg S.L."/>
            <person name="Tang P."/>
            <person name="Chiu C.-H."/>
            <person name="Lee Y.-S."/>
            <person name="Embley T.M."/>
            <person name="Coombs G.H."/>
            <person name="Mottram J.C."/>
            <person name="Tachezy J."/>
            <person name="Fraser-Liggett C.M."/>
            <person name="Johnson P.J."/>
        </authorList>
    </citation>
    <scope>NUCLEOTIDE SEQUENCE [LARGE SCALE GENOMIC DNA]</scope>
    <source>
        <strain evidence="17">G3</strain>
    </source>
</reference>
<dbReference type="GO" id="GO:0004714">
    <property type="term" value="F:transmembrane receptor protein tyrosine kinase activity"/>
    <property type="evidence" value="ECO:0007669"/>
    <property type="project" value="UniProtKB-EC"/>
</dbReference>
<keyword evidence="8" id="KW-0418">Kinase</keyword>
<accession>A2DCB7</accession>
<dbReference type="EC" id="2.7.10.1" evidence="2"/>
<evidence type="ECO:0000256" key="5">
    <source>
        <dbReference type="ARBA" id="ARBA00022692"/>
    </source>
</evidence>
<keyword evidence="12" id="KW-0829">Tyrosine-protein kinase</keyword>
<keyword evidence="3" id="KW-1003">Cell membrane</keyword>
<gene>
    <name evidence="17" type="ORF">TVAG_249140</name>
</gene>
<evidence type="ECO:0000256" key="6">
    <source>
        <dbReference type="ARBA" id="ARBA00022729"/>
    </source>
</evidence>
<keyword evidence="7" id="KW-0547">Nucleotide-binding</keyword>
<sequence>MLALLITIVHGATIEFNLTDSAAGSPNISSNETCFIFYFPCKNYSHCTSYEGILPKGKYRLEVWGAEGGMMYSPLAANPGRGGYAKGIINLPSPTKIFIHLGGSPPRRNDTEKKIVYGGYNGGGMNINPNGTVQNGGGGATDIRIGNDDLYSRVIVAGGGGSGGTLSVDSSNSGGSGGGFDGESVDFYTMNGGTQNSPGSCSYSAHSGDFEYGGNNSFRGGGAGGGWFGGASTEPTTNEMGGSGGGSGFVYNYTLPPSFQYKLDKKYLLSKTNLITGNENMPEWDGSFSIGHLGHGVAKITLLLPPKKKQNSLIHTMIDFYALFAEDKCMKRREYLFSLAVFSYL</sequence>
<keyword evidence="14" id="KW-0675">Receptor</keyword>
<dbReference type="Pfam" id="PF12810">
    <property type="entry name" value="ALK_LTK_GRD"/>
    <property type="match status" value="1"/>
</dbReference>
<evidence type="ECO:0000256" key="8">
    <source>
        <dbReference type="ARBA" id="ARBA00022777"/>
    </source>
</evidence>
<evidence type="ECO:0000256" key="14">
    <source>
        <dbReference type="ARBA" id="ARBA00023170"/>
    </source>
</evidence>